<dbReference type="SUPFAM" id="SSF55031">
    <property type="entry name" value="Bacterial exopeptidase dimerisation domain"/>
    <property type="match status" value="1"/>
</dbReference>
<dbReference type="Pfam" id="PF01546">
    <property type="entry name" value="Peptidase_M20"/>
    <property type="match status" value="1"/>
</dbReference>
<keyword evidence="5" id="KW-0028">Amino-acid biosynthesis</keyword>
<name>A0A2S6N5K7_9HYPH</name>
<dbReference type="AlphaFoldDB" id="A0A2S6N5K7"/>
<keyword evidence="3" id="KW-0963">Cytoplasm</keyword>
<dbReference type="PROSITE" id="PS00758">
    <property type="entry name" value="ARGE_DAPE_CPG2_1"/>
    <property type="match status" value="1"/>
</dbReference>
<comment type="caution">
    <text evidence="11">The sequence shown here is derived from an EMBL/GenBank/DDBJ whole genome shotgun (WGS) entry which is preliminary data.</text>
</comment>
<sequence length="396" mass="42776">MDAKMKPQSADPTLDRAIALLDRLVGFDTESARSNLALIDFVEDYLLGLGARFTRIPNASGDKAALFATFGPDGDGGVLLSGHTDVVPVKDQPWSSPPFVLRRDGGRLYGRGTCDMKGFDAICLAMAPEFSRAALKRPIHILLSYDEETSCTGCLDSIARFGQDLPRPALAIIGEPTLMQVADAHKSVTTYRTVVSGHEAHSSKPWLGVSAVHIACELVAALEKIGEELYAETDPLGRFEPAWSTIHVGMIEGGTARNIMARHCEFAWEFRGLPEVPYDRALKKFEVVCEEVKARRMAGFPGANIETFSDIAVPGLRAEPDSAAATLALALAQANHTIAVPYATEAGQFQRRGGLPAVICGPGSIDQAHQPDEYIEIAQLEAGLAFLRRLADNFSR</sequence>
<feature type="domain" description="Peptidase M20 dimerisation" evidence="10">
    <location>
        <begin position="184"/>
        <end position="294"/>
    </location>
</feature>
<keyword evidence="12" id="KW-1185">Reference proteome</keyword>
<dbReference type="Pfam" id="PF07687">
    <property type="entry name" value="M20_dimer"/>
    <property type="match status" value="1"/>
</dbReference>
<dbReference type="Gene3D" id="3.40.630.10">
    <property type="entry name" value="Zn peptidases"/>
    <property type="match status" value="1"/>
</dbReference>
<dbReference type="InterPro" id="IPR002933">
    <property type="entry name" value="Peptidase_M20"/>
</dbReference>
<dbReference type="InterPro" id="IPR011650">
    <property type="entry name" value="Peptidase_M20_dimer"/>
</dbReference>
<evidence type="ECO:0000256" key="3">
    <source>
        <dbReference type="ARBA" id="ARBA00022490"/>
    </source>
</evidence>
<keyword evidence="4" id="KW-0055">Arginine biosynthesis</keyword>
<evidence type="ECO:0000256" key="5">
    <source>
        <dbReference type="ARBA" id="ARBA00022605"/>
    </source>
</evidence>
<evidence type="ECO:0000259" key="10">
    <source>
        <dbReference type="Pfam" id="PF07687"/>
    </source>
</evidence>
<evidence type="ECO:0000256" key="6">
    <source>
        <dbReference type="ARBA" id="ARBA00022723"/>
    </source>
</evidence>
<dbReference type="EMBL" id="NHSJ01000087">
    <property type="protein sequence ID" value="PPQ29889.1"/>
    <property type="molecule type" value="Genomic_DNA"/>
</dbReference>
<dbReference type="GO" id="GO:0006526">
    <property type="term" value="P:L-arginine biosynthetic process"/>
    <property type="evidence" value="ECO:0007669"/>
    <property type="project" value="UniProtKB-KW"/>
</dbReference>
<dbReference type="InterPro" id="IPR036264">
    <property type="entry name" value="Bact_exopeptidase_dim_dom"/>
</dbReference>
<dbReference type="CDD" id="cd03894">
    <property type="entry name" value="M20_ArgE"/>
    <property type="match status" value="1"/>
</dbReference>
<keyword evidence="8" id="KW-0862">Zinc</keyword>
<protein>
    <submittedName>
        <fullName evidence="11">Acetylornithine deacetylase</fullName>
    </submittedName>
</protein>
<dbReference type="PANTHER" id="PTHR43808:SF31">
    <property type="entry name" value="N-ACETYL-L-CITRULLINE DEACETYLASE"/>
    <property type="match status" value="1"/>
</dbReference>
<evidence type="ECO:0000256" key="8">
    <source>
        <dbReference type="ARBA" id="ARBA00022833"/>
    </source>
</evidence>
<dbReference type="OrthoDB" id="9809784at2"/>
<dbReference type="InterPro" id="IPR050072">
    <property type="entry name" value="Peptidase_M20A"/>
</dbReference>
<evidence type="ECO:0000256" key="1">
    <source>
        <dbReference type="ARBA" id="ARBA00001947"/>
    </source>
</evidence>
<dbReference type="Gene3D" id="3.30.70.360">
    <property type="match status" value="1"/>
</dbReference>
<evidence type="ECO:0000256" key="2">
    <source>
        <dbReference type="ARBA" id="ARBA00005691"/>
    </source>
</evidence>
<evidence type="ECO:0000256" key="9">
    <source>
        <dbReference type="ARBA" id="ARBA00023285"/>
    </source>
</evidence>
<dbReference type="NCBIfam" id="TIGR01892">
    <property type="entry name" value="AcOrn-deacetyl"/>
    <property type="match status" value="1"/>
</dbReference>
<evidence type="ECO:0000256" key="4">
    <source>
        <dbReference type="ARBA" id="ARBA00022571"/>
    </source>
</evidence>
<dbReference type="PROSITE" id="PS00759">
    <property type="entry name" value="ARGE_DAPE_CPG2_2"/>
    <property type="match status" value="1"/>
</dbReference>
<keyword evidence="7" id="KW-0378">Hydrolase</keyword>
<evidence type="ECO:0000313" key="11">
    <source>
        <dbReference type="EMBL" id="PPQ29889.1"/>
    </source>
</evidence>
<dbReference type="GO" id="GO:0046872">
    <property type="term" value="F:metal ion binding"/>
    <property type="evidence" value="ECO:0007669"/>
    <property type="project" value="UniProtKB-KW"/>
</dbReference>
<dbReference type="InterPro" id="IPR010169">
    <property type="entry name" value="AcOrn-deacetyl"/>
</dbReference>
<dbReference type="NCBIfam" id="NF005710">
    <property type="entry name" value="PRK07522.1"/>
    <property type="match status" value="1"/>
</dbReference>
<dbReference type="Proteomes" id="UP000239089">
    <property type="component" value="Unassembled WGS sequence"/>
</dbReference>
<keyword evidence="9" id="KW-0170">Cobalt</keyword>
<keyword evidence="6" id="KW-0479">Metal-binding</keyword>
<accession>A0A2S6N5K7</accession>
<dbReference type="PANTHER" id="PTHR43808">
    <property type="entry name" value="ACETYLORNITHINE DEACETYLASE"/>
    <property type="match status" value="1"/>
</dbReference>
<dbReference type="GO" id="GO:0008777">
    <property type="term" value="F:acetylornithine deacetylase activity"/>
    <property type="evidence" value="ECO:0007669"/>
    <property type="project" value="TreeGrafter"/>
</dbReference>
<reference evidence="11 12" key="1">
    <citation type="journal article" date="2018" name="Arch. Microbiol.">
        <title>New insights into the metabolic potential of the phototrophic purple bacterium Rhodopila globiformis DSM 161(T) from its draft genome sequence and evidence for a vanadium-dependent nitrogenase.</title>
        <authorList>
            <person name="Imhoff J.F."/>
            <person name="Rahn T."/>
            <person name="Kunzel S."/>
            <person name="Neulinger S.C."/>
        </authorList>
    </citation>
    <scope>NUCLEOTIDE SEQUENCE [LARGE SCALE GENOMIC DNA]</scope>
    <source>
        <strain evidence="11 12">DSM 16996</strain>
    </source>
</reference>
<comment type="cofactor">
    <cofactor evidence="1">
        <name>Zn(2+)</name>
        <dbReference type="ChEBI" id="CHEBI:29105"/>
    </cofactor>
</comment>
<gene>
    <name evidence="11" type="ORF">CCR94_14745</name>
</gene>
<evidence type="ECO:0000256" key="7">
    <source>
        <dbReference type="ARBA" id="ARBA00022801"/>
    </source>
</evidence>
<dbReference type="InterPro" id="IPR001261">
    <property type="entry name" value="ArgE/DapE_CS"/>
</dbReference>
<proteinExistence type="inferred from homology"/>
<evidence type="ECO:0000313" key="12">
    <source>
        <dbReference type="Proteomes" id="UP000239089"/>
    </source>
</evidence>
<organism evidence="11 12">
    <name type="scientific">Rhodoblastus sphagnicola</name>
    <dbReference type="NCBI Taxonomy" id="333368"/>
    <lineage>
        <taxon>Bacteria</taxon>
        <taxon>Pseudomonadati</taxon>
        <taxon>Pseudomonadota</taxon>
        <taxon>Alphaproteobacteria</taxon>
        <taxon>Hyphomicrobiales</taxon>
        <taxon>Rhodoblastaceae</taxon>
        <taxon>Rhodoblastus</taxon>
    </lineage>
</organism>
<dbReference type="SUPFAM" id="SSF53187">
    <property type="entry name" value="Zn-dependent exopeptidases"/>
    <property type="match status" value="1"/>
</dbReference>
<comment type="similarity">
    <text evidence="2">Belongs to the peptidase M20A family. ArgE subfamily.</text>
</comment>